<name>A0A174SFE9_9BACE</name>
<evidence type="ECO:0000313" key="1">
    <source>
        <dbReference type="EMBL" id="CUP96424.1"/>
    </source>
</evidence>
<dbReference type="AlphaFoldDB" id="A0A174SFE9"/>
<protein>
    <submittedName>
        <fullName evidence="1">Uncharacterized protein</fullName>
    </submittedName>
</protein>
<dbReference type="EMBL" id="CZBL01000004">
    <property type="protein sequence ID" value="CUP96424.1"/>
    <property type="molecule type" value="Genomic_DNA"/>
</dbReference>
<dbReference type="Proteomes" id="UP000095725">
    <property type="component" value="Unassembled WGS sequence"/>
</dbReference>
<gene>
    <name evidence="1" type="ORF">ERS852558_01448</name>
</gene>
<accession>A0A174SFE9</accession>
<reference evidence="1 2" key="1">
    <citation type="submission" date="2015-09" db="EMBL/GenBank/DDBJ databases">
        <authorList>
            <consortium name="Pathogen Informatics"/>
        </authorList>
    </citation>
    <scope>NUCLEOTIDE SEQUENCE [LARGE SCALE GENOMIC DNA]</scope>
    <source>
        <strain evidence="1 2">2789STDY5834946</strain>
    </source>
</reference>
<organism evidence="1 2">
    <name type="scientific">Bacteroides caccae</name>
    <dbReference type="NCBI Taxonomy" id="47678"/>
    <lineage>
        <taxon>Bacteria</taxon>
        <taxon>Pseudomonadati</taxon>
        <taxon>Bacteroidota</taxon>
        <taxon>Bacteroidia</taxon>
        <taxon>Bacteroidales</taxon>
        <taxon>Bacteroidaceae</taxon>
        <taxon>Bacteroides</taxon>
    </lineage>
</organism>
<sequence>MSDCSQHLGAFLYFESVVTEINQFFVFLRNGGSEYDERTFLVLTGFRNQVDVFFVMYLCAFGDQGFSQWSRGTVVACHYFAFEKEVTYKCTHSDAAGTYEID</sequence>
<proteinExistence type="predicted"/>
<evidence type="ECO:0000313" key="2">
    <source>
        <dbReference type="Proteomes" id="UP000095725"/>
    </source>
</evidence>